<evidence type="ECO:0000313" key="2">
    <source>
        <dbReference type="Proteomes" id="UP000827976"/>
    </source>
</evidence>
<keyword evidence="2" id="KW-1185">Reference proteome</keyword>
<comment type="caution">
    <text evidence="1">The sequence shown here is derived from an EMBL/GenBank/DDBJ whole genome shotgun (WGS) entry which is preliminary data.</text>
</comment>
<dbReference type="Proteomes" id="UP000827976">
    <property type="component" value="Chromosome 7"/>
</dbReference>
<sequence>MDLLLHLLPLLLLFISIPPSTPATSPAPAPSPGCNGILLTYSLNGRNIIRPHVSDPNSQPYSFTATATILNSGDRDLLSWAFLISFRHRELLVSASPGVLTDGSAFPYSTPQNSPTSFSGFPNTDLKTPIETANDLTQIQTSISIVGTLFGSPPPAIPLPFNLSLSDPSYRCPAPDLTFNSTTSISSCCVFDPSVDNSTTSPDNSSVSEPFLPRRSGDLTISYDVIQSFSSSYLALVTIANNAPLGRLDNWRLSWQWMHDEFIYSMRGAYTSVSGANDCIFGIQGQYYQDLDFSKVLNCQRTPTILDLPLSMFNDTDRGRIPFCCRNGTILPSSMDASQAKSAFQVQVFKMPPDLNRTKLYPPQNFKISGISLNPDYQCSQPIRVSPSQFPDPSGLQASSTAVSSWQVVCNITNPKSSSSKCCVSFSSFYNDSVIPCKTCACGCPASSARRTCNTTAPALLLPPQALLVPFDNRTLEAKAWAGIKHFQVPNPLPCPDNCGVSINWHVYTDYSGGWSSRITLFNWEDTSLANWFVALDMGKAYDGFEASYSFNGTAIGNNTIFLQGFDGLNYLVGEVDGANPGDPRIPGKQQSVISFSKKNTPGIDVVAGDGYPKKVFFNGEECSLPDYFPSNGDSRTGAGFSLLGFCLTVVVATTLLVLQQ</sequence>
<proteinExistence type="predicted"/>
<reference evidence="2" key="1">
    <citation type="journal article" date="2022" name="Nat. Commun.">
        <title>Chromosome evolution and the genetic basis of agronomically important traits in greater yam.</title>
        <authorList>
            <person name="Bredeson J.V."/>
            <person name="Lyons J.B."/>
            <person name="Oniyinde I.O."/>
            <person name="Okereke N.R."/>
            <person name="Kolade O."/>
            <person name="Nnabue I."/>
            <person name="Nwadili C.O."/>
            <person name="Hribova E."/>
            <person name="Parker M."/>
            <person name="Nwogha J."/>
            <person name="Shu S."/>
            <person name="Carlson J."/>
            <person name="Kariba R."/>
            <person name="Muthemba S."/>
            <person name="Knop K."/>
            <person name="Barton G.J."/>
            <person name="Sherwood A.V."/>
            <person name="Lopez-Montes A."/>
            <person name="Asiedu R."/>
            <person name="Jamnadass R."/>
            <person name="Muchugi A."/>
            <person name="Goodstein D."/>
            <person name="Egesi C.N."/>
            <person name="Featherston J."/>
            <person name="Asfaw A."/>
            <person name="Simpson G.G."/>
            <person name="Dolezel J."/>
            <person name="Hendre P.S."/>
            <person name="Van Deynze A."/>
            <person name="Kumar P.L."/>
            <person name="Obidiegwu J.E."/>
            <person name="Bhattacharjee R."/>
            <person name="Rokhsar D.S."/>
        </authorList>
    </citation>
    <scope>NUCLEOTIDE SEQUENCE [LARGE SCALE GENOMIC DNA]</scope>
    <source>
        <strain evidence="2">cv. TDa95/00328</strain>
    </source>
</reference>
<gene>
    <name evidence="1" type="ORF">IHE45_07G019800</name>
</gene>
<dbReference type="EMBL" id="CM037017">
    <property type="protein sequence ID" value="KAH7676489.1"/>
    <property type="molecule type" value="Genomic_DNA"/>
</dbReference>
<protein>
    <submittedName>
        <fullName evidence="1">COBRA plant protein</fullName>
    </submittedName>
</protein>
<name>A0ACB7VPL7_DIOAL</name>
<accession>A0ACB7VPL7</accession>
<organism evidence="1 2">
    <name type="scientific">Dioscorea alata</name>
    <name type="common">Purple yam</name>
    <dbReference type="NCBI Taxonomy" id="55571"/>
    <lineage>
        <taxon>Eukaryota</taxon>
        <taxon>Viridiplantae</taxon>
        <taxon>Streptophyta</taxon>
        <taxon>Embryophyta</taxon>
        <taxon>Tracheophyta</taxon>
        <taxon>Spermatophyta</taxon>
        <taxon>Magnoliopsida</taxon>
        <taxon>Liliopsida</taxon>
        <taxon>Dioscoreales</taxon>
        <taxon>Dioscoreaceae</taxon>
        <taxon>Dioscorea</taxon>
    </lineage>
</organism>
<evidence type="ECO:0000313" key="1">
    <source>
        <dbReference type="EMBL" id="KAH7676489.1"/>
    </source>
</evidence>